<accession>A0A3B0PKM9</accession>
<dbReference type="Proteomes" id="UP000260136">
    <property type="component" value="Chromosome"/>
</dbReference>
<organism evidence="3 4">
    <name type="scientific">Mycoplasmoides gallisepticum</name>
    <name type="common">Mycoplasma gallisepticum</name>
    <dbReference type="NCBI Taxonomy" id="2096"/>
    <lineage>
        <taxon>Bacteria</taxon>
        <taxon>Bacillati</taxon>
        <taxon>Mycoplasmatota</taxon>
        <taxon>Mycoplasmoidales</taxon>
        <taxon>Mycoplasmoidaceae</taxon>
        <taxon>Mycoplasmoides</taxon>
    </lineage>
</organism>
<feature type="region of interest" description="Disordered" evidence="1">
    <location>
        <begin position="185"/>
        <end position="241"/>
    </location>
</feature>
<keyword evidence="2" id="KW-0472">Membrane</keyword>
<feature type="transmembrane region" description="Helical" evidence="2">
    <location>
        <begin position="115"/>
        <end position="140"/>
    </location>
</feature>
<evidence type="ECO:0000313" key="3">
    <source>
        <dbReference type="EMBL" id="SYV94094.1"/>
    </source>
</evidence>
<dbReference type="EMBL" id="LS991952">
    <property type="protein sequence ID" value="SYV94094.1"/>
    <property type="molecule type" value="Genomic_DNA"/>
</dbReference>
<name>A0A3B0PKM9_MYCGL</name>
<proteinExistence type="predicted"/>
<evidence type="ECO:0000256" key="1">
    <source>
        <dbReference type="SAM" id="MobiDB-lite"/>
    </source>
</evidence>
<evidence type="ECO:0000256" key="2">
    <source>
        <dbReference type="SAM" id="Phobius"/>
    </source>
</evidence>
<reference evidence="4" key="1">
    <citation type="submission" date="2018-06" db="EMBL/GenBank/DDBJ databases">
        <authorList>
            <consortium name="Pathogen Informatics"/>
        </authorList>
    </citation>
    <scope>NUCLEOTIDE SEQUENCE [LARGE SCALE GENOMIC DNA]</scope>
    <source>
        <strain evidence="4">NCTC10115</strain>
    </source>
</reference>
<keyword evidence="2" id="KW-1133">Transmembrane helix</keyword>
<protein>
    <submittedName>
        <fullName evidence="3">Cytadhesin P1</fullName>
    </submittedName>
</protein>
<gene>
    <name evidence="3" type="primary">mgpA</name>
    <name evidence="3" type="ORF">NCTC10115_00401</name>
</gene>
<dbReference type="AlphaFoldDB" id="A0A3B0PKM9"/>
<feature type="compositionally biased region" description="Low complexity" evidence="1">
    <location>
        <begin position="198"/>
        <end position="241"/>
    </location>
</feature>
<keyword evidence="2" id="KW-0812">Transmembrane</keyword>
<evidence type="ECO:0000313" key="4">
    <source>
        <dbReference type="Proteomes" id="UP000260136"/>
    </source>
</evidence>
<sequence length="241" mass="25905">MNRDNVIGQGAFISRNDIPSSFFENKINDIVTTEADGKEVLDSKYINSIYRYTPPQNNPDIRLRLLVIDRSRATNDFIKLLPQVLVDGEYVAVPQANSVFVSDQEFTGFDALPGYVLPVAISIPIIIIALALALGLGIGIPMSQNRKMLKQGFAISNKKVDILTTAVGSVFKQIINRTSVTNIKKTPQMLQANKKDGASSPSKPSAPAAKKPAGPTKPSAPGAKPTAPAKPKAPAPTKKIE</sequence>